<feature type="binding site" evidence="11">
    <location>
        <position position="85"/>
    </location>
    <ligand>
        <name>S-adenosyl-L-methionine</name>
        <dbReference type="ChEBI" id="CHEBI:59789"/>
    </ligand>
</feature>
<feature type="binding site" evidence="11">
    <location>
        <position position="108"/>
    </location>
    <ligand>
        <name>S-adenosyl-L-methionine</name>
        <dbReference type="ChEBI" id="CHEBI:59789"/>
    </ligand>
</feature>
<dbReference type="InterPro" id="IPR015507">
    <property type="entry name" value="rRNA-MeTfrase_E"/>
</dbReference>
<dbReference type="HAMAP" id="MF_01547">
    <property type="entry name" value="RNA_methyltr_E"/>
    <property type="match status" value="1"/>
</dbReference>
<keyword evidence="1 11" id="KW-0698">rRNA processing</keyword>
<feature type="binding site" evidence="11">
    <location>
        <position position="69"/>
    </location>
    <ligand>
        <name>S-adenosyl-L-methionine</name>
        <dbReference type="ChEBI" id="CHEBI:59789"/>
    </ligand>
</feature>
<dbReference type="InterPro" id="IPR002877">
    <property type="entry name" value="RNA_MeTrfase_FtsJ_dom"/>
</dbReference>
<comment type="caution">
    <text evidence="14">The sequence shown here is derived from an EMBL/GenBank/DDBJ whole genome shotgun (WGS) entry which is preliminary data.</text>
</comment>
<dbReference type="EC" id="2.1.1.166" evidence="6 11"/>
<evidence type="ECO:0000256" key="9">
    <source>
        <dbReference type="ARBA" id="ARBA00042745"/>
    </source>
</evidence>
<protein>
    <recommendedName>
        <fullName evidence="7 11">Ribosomal RNA large subunit methyltransferase E</fullName>
        <ecNumber evidence="6 11">2.1.1.166</ecNumber>
    </recommendedName>
    <alternativeName>
        <fullName evidence="9 11">23S rRNA Um2552 methyltransferase</fullName>
    </alternativeName>
    <alternativeName>
        <fullName evidence="8 11">rRNA (uridine-2'-O-)-methyltransferase</fullName>
    </alternativeName>
</protein>
<dbReference type="EMBL" id="QOPD01000002">
    <property type="protein sequence ID" value="RCL38681.1"/>
    <property type="molecule type" value="Genomic_DNA"/>
</dbReference>
<dbReference type="GO" id="GO:0005737">
    <property type="term" value="C:cytoplasm"/>
    <property type="evidence" value="ECO:0007669"/>
    <property type="project" value="UniProtKB-SubCell"/>
</dbReference>
<comment type="function">
    <text evidence="5 11">Specifically methylates the uridine in position 2552 of 23S rRNA at the 2'-O position of the ribose in the fully assembled 50S ribosomal subunit.</text>
</comment>
<evidence type="ECO:0000313" key="15">
    <source>
        <dbReference type="Proteomes" id="UP000252147"/>
    </source>
</evidence>
<dbReference type="InterPro" id="IPR029063">
    <property type="entry name" value="SAM-dependent_MTases_sf"/>
</dbReference>
<evidence type="ECO:0000256" key="6">
    <source>
        <dbReference type="ARBA" id="ARBA00038861"/>
    </source>
</evidence>
<proteinExistence type="inferred from homology"/>
<reference evidence="14 15" key="1">
    <citation type="journal article" date="2018" name="Microbiome">
        <title>Fine metagenomic profile of the Mediterranean stratified and mixed water columns revealed by assembly and recruitment.</title>
        <authorList>
            <person name="Haro-Moreno J.M."/>
            <person name="Lopez-Perez M."/>
            <person name="De La Torre J.R."/>
            <person name="Picazo A."/>
            <person name="Camacho A."/>
            <person name="Rodriguez-Valera F."/>
        </authorList>
    </citation>
    <scope>NUCLEOTIDE SEQUENCE [LARGE SCALE GENOMIC DNA]</scope>
    <source>
        <strain evidence="14">MED-G83</strain>
    </source>
</reference>
<keyword evidence="2 11" id="KW-0489">Methyltransferase</keyword>
<feature type="active site" description="Proton acceptor" evidence="11 12">
    <location>
        <position position="148"/>
    </location>
</feature>
<feature type="domain" description="Ribosomal RNA methyltransferase FtsJ" evidence="13">
    <location>
        <begin position="17"/>
        <end position="189"/>
    </location>
</feature>
<dbReference type="GO" id="GO:0008650">
    <property type="term" value="F:rRNA (uridine-2'-O-)-methyltransferase activity"/>
    <property type="evidence" value="ECO:0007669"/>
    <property type="project" value="UniProtKB-UniRule"/>
</dbReference>
<evidence type="ECO:0000256" key="8">
    <source>
        <dbReference type="ARBA" id="ARBA00041995"/>
    </source>
</evidence>
<evidence type="ECO:0000256" key="7">
    <source>
        <dbReference type="ARBA" id="ARBA00041129"/>
    </source>
</evidence>
<comment type="subcellular location">
    <subcellularLocation>
        <location evidence="11">Cytoplasm</location>
    </subcellularLocation>
</comment>
<evidence type="ECO:0000256" key="3">
    <source>
        <dbReference type="ARBA" id="ARBA00022679"/>
    </source>
</evidence>
<feature type="binding site" evidence="11">
    <location>
        <position position="49"/>
    </location>
    <ligand>
        <name>S-adenosyl-L-methionine</name>
        <dbReference type="ChEBI" id="CHEBI:59789"/>
    </ligand>
</feature>
<evidence type="ECO:0000313" key="14">
    <source>
        <dbReference type="EMBL" id="RCL38681.1"/>
    </source>
</evidence>
<dbReference type="PANTHER" id="PTHR10920">
    <property type="entry name" value="RIBOSOMAL RNA METHYLTRANSFERASE"/>
    <property type="match status" value="1"/>
</dbReference>
<evidence type="ECO:0000256" key="4">
    <source>
        <dbReference type="ARBA" id="ARBA00022691"/>
    </source>
</evidence>
<feature type="binding site" evidence="11">
    <location>
        <position position="51"/>
    </location>
    <ligand>
        <name>S-adenosyl-L-methionine</name>
        <dbReference type="ChEBI" id="CHEBI:59789"/>
    </ligand>
</feature>
<evidence type="ECO:0000256" key="2">
    <source>
        <dbReference type="ARBA" id="ARBA00022603"/>
    </source>
</evidence>
<organism evidence="14 15">
    <name type="scientific">SAR86 cluster bacterium</name>
    <dbReference type="NCBI Taxonomy" id="2030880"/>
    <lineage>
        <taxon>Bacteria</taxon>
        <taxon>Pseudomonadati</taxon>
        <taxon>Pseudomonadota</taxon>
        <taxon>Gammaproteobacteria</taxon>
        <taxon>SAR86 cluster</taxon>
    </lineage>
</organism>
<accession>A0A368BN52</accession>
<evidence type="ECO:0000256" key="1">
    <source>
        <dbReference type="ARBA" id="ARBA00022552"/>
    </source>
</evidence>
<dbReference type="Pfam" id="PF01728">
    <property type="entry name" value="FtsJ"/>
    <property type="match status" value="1"/>
</dbReference>
<dbReference type="Proteomes" id="UP000252147">
    <property type="component" value="Unassembled WGS sequence"/>
</dbReference>
<gene>
    <name evidence="11" type="primary">rlmE</name>
    <name evidence="11" type="synonym">ftsJ</name>
    <name evidence="11" type="synonym">rrmJ</name>
    <name evidence="14" type="ORF">DBW97_01315</name>
</gene>
<dbReference type="Gene3D" id="3.40.50.150">
    <property type="entry name" value="Vaccinia Virus protein VP39"/>
    <property type="match status" value="1"/>
</dbReference>
<dbReference type="AlphaFoldDB" id="A0A368BN52"/>
<dbReference type="InterPro" id="IPR050082">
    <property type="entry name" value="RNA_methyltr_RlmE"/>
</dbReference>
<dbReference type="SUPFAM" id="SSF53335">
    <property type="entry name" value="S-adenosyl-L-methionine-dependent methyltransferases"/>
    <property type="match status" value="1"/>
</dbReference>
<keyword evidence="11" id="KW-0963">Cytoplasm</keyword>
<dbReference type="PIRSF" id="PIRSF005461">
    <property type="entry name" value="23S_rRNA_mtase"/>
    <property type="match status" value="1"/>
</dbReference>
<sequence>MKSFEDTWALKAKQEGYRSRATYKLDHIDQKYNLIKNARKMVELGSAPGGWSQLIAKKKSPSAKCLAIDILPMNKVNGIDFHQLDLQSDEFLKLMEEFNPNIDVIMSDMSANLTGVKVVDEEANFEINLFSLNLAKQYLSKNGKLLIKTFNNQNLARLKNEFSAFFSRTCTEKPPASKTSSSEVYLLGLDPK</sequence>
<evidence type="ECO:0000256" key="10">
    <source>
        <dbReference type="ARBA" id="ARBA00048970"/>
    </source>
</evidence>
<evidence type="ECO:0000259" key="13">
    <source>
        <dbReference type="Pfam" id="PF01728"/>
    </source>
</evidence>
<evidence type="ECO:0000256" key="5">
    <source>
        <dbReference type="ARBA" id="ARBA00037569"/>
    </source>
</evidence>
<evidence type="ECO:0000256" key="12">
    <source>
        <dbReference type="PIRSR" id="PIRSR005461-1"/>
    </source>
</evidence>
<keyword evidence="3 11" id="KW-0808">Transferase</keyword>
<evidence type="ECO:0000256" key="11">
    <source>
        <dbReference type="HAMAP-Rule" id="MF_01547"/>
    </source>
</evidence>
<comment type="similarity">
    <text evidence="11">Belongs to the class I-like SAM-binding methyltransferase superfamily. RNA methyltransferase RlmE family.</text>
</comment>
<comment type="catalytic activity">
    <reaction evidence="10 11">
        <text>uridine(2552) in 23S rRNA + S-adenosyl-L-methionine = 2'-O-methyluridine(2552) in 23S rRNA + S-adenosyl-L-homocysteine + H(+)</text>
        <dbReference type="Rhea" id="RHEA:42720"/>
        <dbReference type="Rhea" id="RHEA-COMP:10202"/>
        <dbReference type="Rhea" id="RHEA-COMP:10203"/>
        <dbReference type="ChEBI" id="CHEBI:15378"/>
        <dbReference type="ChEBI" id="CHEBI:57856"/>
        <dbReference type="ChEBI" id="CHEBI:59789"/>
        <dbReference type="ChEBI" id="CHEBI:65315"/>
        <dbReference type="ChEBI" id="CHEBI:74478"/>
        <dbReference type="EC" id="2.1.1.166"/>
    </reaction>
</comment>
<dbReference type="PANTHER" id="PTHR10920:SF18">
    <property type="entry name" value="RRNA METHYLTRANSFERASE 2, MITOCHONDRIAL"/>
    <property type="match status" value="1"/>
</dbReference>
<keyword evidence="4 11" id="KW-0949">S-adenosyl-L-methionine</keyword>
<name>A0A368BN52_9GAMM</name>